<dbReference type="InterPro" id="IPR029058">
    <property type="entry name" value="AB_hydrolase_fold"/>
</dbReference>
<dbReference type="RefSeq" id="WP_317567333.1">
    <property type="nucleotide sequence ID" value="NZ_JAWLKA010000001.1"/>
</dbReference>
<sequence length="250" mass="26687">MTKDPEAPSVVPPTFVLVHGMWHGGWAWERVAELLEAGGYRCVRVTLPGKDRAPGDPTFRGHCDHLDRVLAGIPGDVVLVGHSYGGAVLTEVGAAPNVRAMIFVSAFCLEPGESVASVNDAETGSQAGADDIRQVGDYLVIDPEIARHAFYHDCTSDEATSAVERLTPEHAGIRVAVVSHAAWRAVPSHFVICTLDRACTPEVQRMMAARLESSSELAASHSPMLSMPQAVTRTILEFSSRHCAPLGGVS</sequence>
<accession>A0ABU4C787</accession>
<dbReference type="PANTHER" id="PTHR37017">
    <property type="entry name" value="AB HYDROLASE-1 DOMAIN-CONTAINING PROTEIN-RELATED"/>
    <property type="match status" value="1"/>
</dbReference>
<dbReference type="EMBL" id="JAWLKA010000001">
    <property type="protein sequence ID" value="MDV6279160.1"/>
    <property type="molecule type" value="Genomic_DNA"/>
</dbReference>
<keyword evidence="3" id="KW-1185">Reference proteome</keyword>
<dbReference type="Pfam" id="PF12697">
    <property type="entry name" value="Abhydrolase_6"/>
    <property type="match status" value="1"/>
</dbReference>
<dbReference type="Gene3D" id="3.40.50.1820">
    <property type="entry name" value="alpha/beta hydrolase"/>
    <property type="match status" value="1"/>
</dbReference>
<protein>
    <submittedName>
        <fullName evidence="2">Alpha/beta fold hydrolase</fullName>
    </submittedName>
</protein>
<evidence type="ECO:0000259" key="1">
    <source>
        <dbReference type="Pfam" id="PF12697"/>
    </source>
</evidence>
<dbReference type="GO" id="GO:0016787">
    <property type="term" value="F:hydrolase activity"/>
    <property type="evidence" value="ECO:0007669"/>
    <property type="project" value="UniProtKB-KW"/>
</dbReference>
<organism evidence="2 3">
    <name type="scientific">Rhodococcus jostii</name>
    <dbReference type="NCBI Taxonomy" id="132919"/>
    <lineage>
        <taxon>Bacteria</taxon>
        <taxon>Bacillati</taxon>
        <taxon>Actinomycetota</taxon>
        <taxon>Actinomycetes</taxon>
        <taxon>Mycobacteriales</taxon>
        <taxon>Nocardiaceae</taxon>
        <taxon>Rhodococcus</taxon>
    </lineage>
</organism>
<dbReference type="InterPro" id="IPR000073">
    <property type="entry name" value="AB_hydrolase_1"/>
</dbReference>
<reference evidence="2 3" key="1">
    <citation type="submission" date="2023-10" db="EMBL/GenBank/DDBJ databases">
        <title>Development of a sustainable strategy for remediation of hydrocarbon-contaminated territories based on the waste exchange concept.</title>
        <authorList>
            <person name="Krivoruchko A."/>
        </authorList>
    </citation>
    <scope>NUCLEOTIDE SEQUENCE [LARGE SCALE GENOMIC DNA]</scope>
    <source>
        <strain evidence="2 3">IEGM 60</strain>
    </source>
</reference>
<proteinExistence type="predicted"/>
<dbReference type="PANTHER" id="PTHR37017:SF11">
    <property type="entry name" value="ESTERASE_LIPASE_THIOESTERASE DOMAIN-CONTAINING PROTEIN"/>
    <property type="match status" value="1"/>
</dbReference>
<dbReference type="InterPro" id="IPR052897">
    <property type="entry name" value="Sec-Metab_Biosynth_Hydrolase"/>
</dbReference>
<name>A0ABU4C787_RHOJO</name>
<feature type="domain" description="AB hydrolase-1" evidence="1">
    <location>
        <begin position="15"/>
        <end position="232"/>
    </location>
</feature>
<gene>
    <name evidence="2" type="ORF">R3Q59_01345</name>
</gene>
<dbReference type="Proteomes" id="UP001185737">
    <property type="component" value="Unassembled WGS sequence"/>
</dbReference>
<dbReference type="SUPFAM" id="SSF53474">
    <property type="entry name" value="alpha/beta-Hydrolases"/>
    <property type="match status" value="1"/>
</dbReference>
<keyword evidence="2" id="KW-0378">Hydrolase</keyword>
<evidence type="ECO:0000313" key="3">
    <source>
        <dbReference type="Proteomes" id="UP001185737"/>
    </source>
</evidence>
<comment type="caution">
    <text evidence="2">The sequence shown here is derived from an EMBL/GenBank/DDBJ whole genome shotgun (WGS) entry which is preliminary data.</text>
</comment>
<evidence type="ECO:0000313" key="2">
    <source>
        <dbReference type="EMBL" id="MDV6279160.1"/>
    </source>
</evidence>